<dbReference type="PANTHER" id="PTHR30466">
    <property type="entry name" value="FLAVIN REDUCTASE"/>
    <property type="match status" value="1"/>
</dbReference>
<name>A0A371WZ05_9HYPH</name>
<dbReference type="Pfam" id="PF01613">
    <property type="entry name" value="Flavin_Reduct"/>
    <property type="match status" value="1"/>
</dbReference>
<proteinExistence type="inferred from homology"/>
<dbReference type="InterPro" id="IPR012349">
    <property type="entry name" value="Split_barrel_FMN-bd"/>
</dbReference>
<dbReference type="GO" id="GO:0042602">
    <property type="term" value="F:riboflavin reductase (NADPH) activity"/>
    <property type="evidence" value="ECO:0007669"/>
    <property type="project" value="TreeGrafter"/>
</dbReference>
<sequence>MTDPVIDARALRDAFGAFITGVTVVTAHHADGRPLGFTANSFSSVSLDPPLLCVCLAKTSSNFEAMTEARGFAVNILSEDQKAVSNTFASRVPDRFADVEWEAGPHGAPILPESAAWFDCSTHQIVDAGDHVMLLGRVEAFKNNGHSGLGYARGSYFTSALAKRAVEAAGSEGETVLGAVVERAGSILLLEAANGKLALPTCRASGDNPIEGLVAEIAARTGLTAEIGFLYSVYEERGSNRQHIVYRASVSEGEPLGGGFFDLSDLPLERIDRPQSVDIVKRFRAESELGQFAIYFGNETDGRIHSLTKEHRP</sequence>
<feature type="domain" description="Flavin reductase like" evidence="3">
    <location>
        <begin position="15"/>
        <end position="158"/>
    </location>
</feature>
<comment type="caution">
    <text evidence="4">The sequence shown here is derived from an EMBL/GenBank/DDBJ whole genome shotgun (WGS) entry which is preliminary data.</text>
</comment>
<dbReference type="InterPro" id="IPR002563">
    <property type="entry name" value="Flavin_Rdtase-like_dom"/>
</dbReference>
<dbReference type="Gene3D" id="2.30.110.10">
    <property type="entry name" value="Electron Transport, Fmn-binding Protein, Chain A"/>
    <property type="match status" value="1"/>
</dbReference>
<reference evidence="4 5" key="1">
    <citation type="submission" date="2018-08" db="EMBL/GenBank/DDBJ databases">
        <title>Fulvimarina sp. 85, whole genome shotgun sequence.</title>
        <authorList>
            <person name="Tuo L."/>
        </authorList>
    </citation>
    <scope>NUCLEOTIDE SEQUENCE [LARGE SCALE GENOMIC DNA]</scope>
    <source>
        <strain evidence="4 5">85</strain>
    </source>
</reference>
<dbReference type="Proteomes" id="UP000264310">
    <property type="component" value="Unassembled WGS sequence"/>
</dbReference>
<evidence type="ECO:0000313" key="5">
    <source>
        <dbReference type="Proteomes" id="UP000264310"/>
    </source>
</evidence>
<dbReference type="EMBL" id="QURL01000008">
    <property type="protein sequence ID" value="RFC62213.1"/>
    <property type="molecule type" value="Genomic_DNA"/>
</dbReference>
<dbReference type="AlphaFoldDB" id="A0A371WZ05"/>
<protein>
    <submittedName>
        <fullName evidence="4">Flavin reductase</fullName>
    </submittedName>
</protein>
<keyword evidence="2" id="KW-0560">Oxidoreductase</keyword>
<dbReference type="Gene3D" id="3.90.79.10">
    <property type="entry name" value="Nucleoside Triphosphate Pyrophosphohydrolase"/>
    <property type="match status" value="1"/>
</dbReference>
<evidence type="ECO:0000313" key="4">
    <source>
        <dbReference type="EMBL" id="RFC62213.1"/>
    </source>
</evidence>
<evidence type="ECO:0000256" key="1">
    <source>
        <dbReference type="ARBA" id="ARBA00008898"/>
    </source>
</evidence>
<gene>
    <name evidence="4" type="ORF">DYI37_17040</name>
</gene>
<dbReference type="PANTHER" id="PTHR30466:SF11">
    <property type="entry name" value="FLAVIN-DEPENDENT MONOOXYGENASE, REDUCTASE SUBUNIT HSAB"/>
    <property type="match status" value="1"/>
</dbReference>
<keyword evidence="5" id="KW-1185">Reference proteome</keyword>
<dbReference type="OrthoDB" id="9792858at2"/>
<dbReference type="SUPFAM" id="SSF50475">
    <property type="entry name" value="FMN-binding split barrel"/>
    <property type="match status" value="1"/>
</dbReference>
<evidence type="ECO:0000259" key="3">
    <source>
        <dbReference type="SMART" id="SM00903"/>
    </source>
</evidence>
<dbReference type="SMART" id="SM00903">
    <property type="entry name" value="Flavin_Reduct"/>
    <property type="match status" value="1"/>
</dbReference>
<evidence type="ECO:0000256" key="2">
    <source>
        <dbReference type="ARBA" id="ARBA00023002"/>
    </source>
</evidence>
<dbReference type="InterPro" id="IPR050268">
    <property type="entry name" value="NADH-dep_flavin_reductase"/>
</dbReference>
<comment type="similarity">
    <text evidence="1">Belongs to the non-flavoprotein flavin reductase family.</text>
</comment>
<organism evidence="4 5">
    <name type="scientific">Fulvimarina endophytica</name>
    <dbReference type="NCBI Taxonomy" id="2293836"/>
    <lineage>
        <taxon>Bacteria</taxon>
        <taxon>Pseudomonadati</taxon>
        <taxon>Pseudomonadota</taxon>
        <taxon>Alphaproteobacteria</taxon>
        <taxon>Hyphomicrobiales</taxon>
        <taxon>Aurantimonadaceae</taxon>
        <taxon>Fulvimarina</taxon>
    </lineage>
</organism>
<dbReference type="GO" id="GO:0010181">
    <property type="term" value="F:FMN binding"/>
    <property type="evidence" value="ECO:0007669"/>
    <property type="project" value="InterPro"/>
</dbReference>
<accession>A0A371WZ05</accession>
<dbReference type="RefSeq" id="WP_116684481.1">
    <property type="nucleotide sequence ID" value="NZ_QURL01000008.1"/>
</dbReference>